<protein>
    <recommendedName>
        <fullName evidence="1">DUF985 domain-containing protein</fullName>
    </recommendedName>
</protein>
<dbReference type="PANTHER" id="PTHR33387">
    <property type="entry name" value="RMLC-LIKE JELLY ROLL FOLD PROTEIN"/>
    <property type="match status" value="1"/>
</dbReference>
<dbReference type="PANTHER" id="PTHR33387:SF3">
    <property type="entry name" value="DUF985 DOMAIN-CONTAINING PROTEIN"/>
    <property type="match status" value="1"/>
</dbReference>
<dbReference type="CDD" id="cd06121">
    <property type="entry name" value="cupin_YML079wp"/>
    <property type="match status" value="1"/>
</dbReference>
<dbReference type="InterPro" id="IPR011051">
    <property type="entry name" value="RmlC_Cupin_sf"/>
</dbReference>
<dbReference type="InterPro" id="IPR039935">
    <property type="entry name" value="YML079W-like"/>
</dbReference>
<feature type="domain" description="DUF985" evidence="1">
    <location>
        <begin position="7"/>
        <end position="130"/>
    </location>
</feature>
<dbReference type="Pfam" id="PF06172">
    <property type="entry name" value="Cupin_5"/>
    <property type="match status" value="1"/>
</dbReference>
<accession>A0A6C2UMM4</accession>
<dbReference type="AlphaFoldDB" id="A0A6C2UMM4"/>
<reference evidence="2 3" key="1">
    <citation type="submission" date="2019-04" db="EMBL/GenBank/DDBJ databases">
        <authorList>
            <person name="Van Vliet M D."/>
        </authorList>
    </citation>
    <scope>NUCLEOTIDE SEQUENCE [LARGE SCALE GENOMIC DNA]</scope>
    <source>
        <strain evidence="2 3">F21</strain>
    </source>
</reference>
<dbReference type="InterPro" id="IPR009327">
    <property type="entry name" value="Cupin_DUF985"/>
</dbReference>
<dbReference type="Gene3D" id="2.60.120.10">
    <property type="entry name" value="Jelly Rolls"/>
    <property type="match status" value="1"/>
</dbReference>
<proteinExistence type="predicted"/>
<name>A0A6C2UMM4_9BACT</name>
<dbReference type="SUPFAM" id="SSF51182">
    <property type="entry name" value="RmlC-like cupins"/>
    <property type="match status" value="1"/>
</dbReference>
<evidence type="ECO:0000259" key="1">
    <source>
        <dbReference type="Pfam" id="PF06172"/>
    </source>
</evidence>
<evidence type="ECO:0000313" key="2">
    <source>
        <dbReference type="EMBL" id="VGO21532.1"/>
    </source>
</evidence>
<gene>
    <name evidence="2" type="ORF">SCARR_03606</name>
</gene>
<dbReference type="RefSeq" id="WP_136062983.1">
    <property type="nucleotide sequence ID" value="NZ_CAAHFH010000002.1"/>
</dbReference>
<organism evidence="2 3">
    <name type="scientific">Pontiella sulfatireligans</name>
    <dbReference type="NCBI Taxonomy" id="2750658"/>
    <lineage>
        <taxon>Bacteria</taxon>
        <taxon>Pseudomonadati</taxon>
        <taxon>Kiritimatiellota</taxon>
        <taxon>Kiritimatiellia</taxon>
        <taxon>Kiritimatiellales</taxon>
        <taxon>Pontiellaceae</taxon>
        <taxon>Pontiella</taxon>
    </lineage>
</organism>
<keyword evidence="3" id="KW-1185">Reference proteome</keyword>
<dbReference type="Proteomes" id="UP000346198">
    <property type="component" value="Unassembled WGS sequence"/>
</dbReference>
<evidence type="ECO:0000313" key="3">
    <source>
        <dbReference type="Proteomes" id="UP000346198"/>
    </source>
</evidence>
<dbReference type="EMBL" id="CAAHFH010000002">
    <property type="protein sequence ID" value="VGO21532.1"/>
    <property type="molecule type" value="Genomic_DNA"/>
</dbReference>
<sequence length="153" mass="17199">MHEETAQRWINELELERHPEGGWFRRTYTSELSIGSRPAMTSIHYLLEAGDFSALHRLKQDEQWHFYSGEPLMLHMISPDGALSATKLGPQGPFQATVPAGHLFGASVETAYALVGCTVAPGFDFSDFEMPSRASLLADFPEHELLIRRLTRI</sequence>
<dbReference type="InterPro" id="IPR014710">
    <property type="entry name" value="RmlC-like_jellyroll"/>
</dbReference>